<name>A0A4Q1CGA8_9BACT</name>
<dbReference type="EMBL" id="SDHW01000004">
    <property type="protein sequence ID" value="RXK59178.1"/>
    <property type="molecule type" value="Genomic_DNA"/>
</dbReference>
<sequence length="389" mass="45675">MAYELALFDDFVRLNFDRTVILTEEQLQTYCNLIQEEANAVLQNFRNRVFHFNRSKQREFYVRQHQQSITRLKNQLLLFKERQVKRKDANVLKLTGTLIDVLELLLDFLKTEYPVYFDCEAAVPLHYLHKMQIQLRKDFERVMHCLERCEVEQGFQQAFRSSVEPKLDGHSQRSISFRLLDYLSLLFDQVLCLPVKSDDVFFHSAFVDLLIGMNFNTGPFCKAFVMHLKQEIHALEDKHEQLQFCLSKMHELEHFAVENITGIEPGKLSVRDAALSMFQQVLFMMEQKPVVSVTAPTIATETEPLLHLNWTVEELGLYVRLLQDNGQLVNRNLRDVAKLLSGQVRTTRKEQLSWQNIYNCFSKAEMNTMRSLDSKLMDVLNGLRRMKRG</sequence>
<keyword evidence="2" id="KW-1185">Reference proteome</keyword>
<protein>
    <submittedName>
        <fullName evidence="1">Uncharacterized protein</fullName>
    </submittedName>
</protein>
<comment type="caution">
    <text evidence="1">The sequence shown here is derived from an EMBL/GenBank/DDBJ whole genome shotgun (WGS) entry which is preliminary data.</text>
</comment>
<evidence type="ECO:0000313" key="1">
    <source>
        <dbReference type="EMBL" id="RXK59178.1"/>
    </source>
</evidence>
<proteinExistence type="predicted"/>
<dbReference type="RefSeq" id="WP_129131482.1">
    <property type="nucleotide sequence ID" value="NZ_SDHW01000004.1"/>
</dbReference>
<reference evidence="1 2" key="1">
    <citation type="submission" date="2019-01" db="EMBL/GenBank/DDBJ databases">
        <title>Lacibacter sp. strain TTM-7.</title>
        <authorList>
            <person name="Chen W.-M."/>
        </authorList>
    </citation>
    <scope>NUCLEOTIDE SEQUENCE [LARGE SCALE GENOMIC DNA]</scope>
    <source>
        <strain evidence="1 2">TTM-7</strain>
    </source>
</reference>
<gene>
    <name evidence="1" type="ORF">ESA94_13640</name>
</gene>
<organism evidence="1 2">
    <name type="scientific">Lacibacter luteus</name>
    <dbReference type="NCBI Taxonomy" id="2508719"/>
    <lineage>
        <taxon>Bacteria</taxon>
        <taxon>Pseudomonadati</taxon>
        <taxon>Bacteroidota</taxon>
        <taxon>Chitinophagia</taxon>
        <taxon>Chitinophagales</taxon>
        <taxon>Chitinophagaceae</taxon>
        <taxon>Lacibacter</taxon>
    </lineage>
</organism>
<dbReference type="AlphaFoldDB" id="A0A4Q1CGA8"/>
<evidence type="ECO:0000313" key="2">
    <source>
        <dbReference type="Proteomes" id="UP000290204"/>
    </source>
</evidence>
<accession>A0A4Q1CGA8</accession>
<dbReference type="OrthoDB" id="763040at2"/>
<dbReference type="Proteomes" id="UP000290204">
    <property type="component" value="Unassembled WGS sequence"/>
</dbReference>